<evidence type="ECO:0000313" key="1">
    <source>
        <dbReference type="EMBL" id="EKC64850.1"/>
    </source>
</evidence>
<proteinExistence type="predicted"/>
<protein>
    <submittedName>
        <fullName evidence="1">Uncharacterized protein</fullName>
    </submittedName>
</protein>
<dbReference type="EMBL" id="AJWY01007150">
    <property type="protein sequence ID" value="EKC64850.1"/>
    <property type="molecule type" value="Genomic_DNA"/>
</dbReference>
<gene>
    <name evidence="1" type="ORF">LEA_10638</name>
</gene>
<reference evidence="1" key="1">
    <citation type="journal article" date="2013" name="Environ. Microbiol.">
        <title>Microbiota from the distal guts of lean and obese adolescents exhibit partial functional redundancy besides clear differences in community structure.</title>
        <authorList>
            <person name="Ferrer M."/>
            <person name="Ruiz A."/>
            <person name="Lanza F."/>
            <person name="Haange S.B."/>
            <person name="Oberbach A."/>
            <person name="Till H."/>
            <person name="Bargiela R."/>
            <person name="Campoy C."/>
            <person name="Segura M.T."/>
            <person name="Richter M."/>
            <person name="von Bergen M."/>
            <person name="Seifert J."/>
            <person name="Suarez A."/>
        </authorList>
    </citation>
    <scope>NUCLEOTIDE SEQUENCE</scope>
</reference>
<sequence length="195" mass="21934">ECAALGNYDGSHNTVGGQYAYRCIRNLGIGLDDPNVESTPLIPKVTQAEPDGTYLIDVSNLSEKARRLSYEASSLPTHNDLSPYNRPYAKFRVAANDADYPTPSIDVDALNRWSWEGVQDWRWYQTASITPSGYRVPNLRELLIMGTRLPDDAWQTYEGRWLLYRHESKAMYMTYTSFSRGTYDGDGSISGKNGG</sequence>
<accession>K1TEF7</accession>
<dbReference type="AlphaFoldDB" id="K1TEF7"/>
<comment type="caution">
    <text evidence="1">The sequence shown here is derived from an EMBL/GenBank/DDBJ whole genome shotgun (WGS) entry which is preliminary data.</text>
</comment>
<feature type="non-terminal residue" evidence="1">
    <location>
        <position position="195"/>
    </location>
</feature>
<feature type="non-terminal residue" evidence="1">
    <location>
        <position position="1"/>
    </location>
</feature>
<name>K1TEF7_9ZZZZ</name>
<organism evidence="1">
    <name type="scientific">human gut metagenome</name>
    <dbReference type="NCBI Taxonomy" id="408170"/>
    <lineage>
        <taxon>unclassified sequences</taxon>
        <taxon>metagenomes</taxon>
        <taxon>organismal metagenomes</taxon>
    </lineage>
</organism>